<dbReference type="InterPro" id="IPR003768">
    <property type="entry name" value="ScpA"/>
</dbReference>
<dbReference type="Proteomes" id="UP000195611">
    <property type="component" value="Unassembled WGS sequence"/>
</dbReference>
<sequence length="249" mass="29442">MTEHWKVNLEIFEGPLDLLLHLINKYEIDIYDIPIAKITTQYMEYLHAMQILQLDVAGDYLVMAATLMSIKSQMLVPRNDAWNEEEFIVEEEDPREELMEMLLEYRKFKNAATKLEYKQSERADFFTKEPTDVTEYQENIPLKKGDVDLIDLIEAFQALIRRNELKEPEETTIETEEISVTDKMKWIELKIKNSPSSSISFRHLFEYYSSKEVVVTFLALLELIKENKVDFKQDKTFSDIKLAFLNNDF</sequence>
<dbReference type="Pfam" id="PF02616">
    <property type="entry name" value="SMC_ScpA"/>
    <property type="match status" value="1"/>
</dbReference>
<reference evidence="4 5" key="1">
    <citation type="submission" date="2017-02" db="EMBL/GenBank/DDBJ databases">
        <authorList>
            <person name="Peterson S.W."/>
        </authorList>
    </citation>
    <scope>NUCLEOTIDE SEQUENCE [LARGE SCALE GENOMIC DNA]</scope>
    <source>
        <strain evidence="4 5">42ea</strain>
    </source>
</reference>
<keyword evidence="3" id="KW-0963">Cytoplasm</keyword>
<dbReference type="RefSeq" id="WP_087058505.1">
    <property type="nucleotide sequence ID" value="NZ_FUKW01000092.1"/>
</dbReference>
<comment type="subunit">
    <text evidence="3">Component of a cohesin-like complex composed of ScpA, ScpB and the Smc homodimer, in which ScpA and ScpB bind to the head domain of Smc. The presence of the three proteins is required for the association of the complex with DNA.</text>
</comment>
<dbReference type="PANTHER" id="PTHR33969">
    <property type="entry name" value="SEGREGATION AND CONDENSATION PROTEIN A"/>
    <property type="match status" value="1"/>
</dbReference>
<keyword evidence="3" id="KW-0132">Cell division</keyword>
<evidence type="ECO:0000313" key="4">
    <source>
        <dbReference type="EMBL" id="SJN34612.1"/>
    </source>
</evidence>
<keyword evidence="3" id="KW-0131">Cell cycle</keyword>
<proteinExistence type="inferred from homology"/>
<dbReference type="Gene3D" id="1.10.10.580">
    <property type="entry name" value="Structural maintenance of chromosome 1. Chain E"/>
    <property type="match status" value="1"/>
</dbReference>
<comment type="similarity">
    <text evidence="3">Belongs to the ScpA family.</text>
</comment>
<dbReference type="InterPro" id="IPR023093">
    <property type="entry name" value="ScpA-like_C"/>
</dbReference>
<evidence type="ECO:0000256" key="2">
    <source>
        <dbReference type="ARBA" id="ARBA00044777"/>
    </source>
</evidence>
<dbReference type="GO" id="GO:0007059">
    <property type="term" value="P:chromosome segregation"/>
    <property type="evidence" value="ECO:0007669"/>
    <property type="project" value="UniProtKB-UniRule"/>
</dbReference>
<dbReference type="EMBL" id="FUKW01000092">
    <property type="protein sequence ID" value="SJN34612.1"/>
    <property type="molecule type" value="Genomic_DNA"/>
</dbReference>
<evidence type="ECO:0000256" key="1">
    <source>
        <dbReference type="ARBA" id="ARBA00022829"/>
    </source>
</evidence>
<comment type="function">
    <text evidence="3">Participates in chromosomal partition during cell division. May act via the formation of a condensin-like complex containing Smc and ScpB that pull DNA away from mid-cell into both cell halves.</text>
</comment>
<name>A0A1R4JRK6_9LACT</name>
<organism evidence="4 5">
    <name type="scientific">Marinilactibacillus psychrotolerans 42ea</name>
    <dbReference type="NCBI Taxonomy" id="1255609"/>
    <lineage>
        <taxon>Bacteria</taxon>
        <taxon>Bacillati</taxon>
        <taxon>Bacillota</taxon>
        <taxon>Bacilli</taxon>
        <taxon>Lactobacillales</taxon>
        <taxon>Carnobacteriaceae</taxon>
        <taxon>Marinilactibacillus</taxon>
    </lineage>
</organism>
<evidence type="ECO:0000256" key="3">
    <source>
        <dbReference type="HAMAP-Rule" id="MF_01805"/>
    </source>
</evidence>
<dbReference type="PANTHER" id="PTHR33969:SF2">
    <property type="entry name" value="SEGREGATION AND CONDENSATION PROTEIN A"/>
    <property type="match status" value="1"/>
</dbReference>
<evidence type="ECO:0000313" key="5">
    <source>
        <dbReference type="Proteomes" id="UP000195611"/>
    </source>
</evidence>
<dbReference type="HAMAP" id="MF_01805">
    <property type="entry name" value="ScpA"/>
    <property type="match status" value="1"/>
</dbReference>
<dbReference type="AlphaFoldDB" id="A0A1R4JRK6"/>
<dbReference type="GO" id="GO:0006260">
    <property type="term" value="P:DNA replication"/>
    <property type="evidence" value="ECO:0007669"/>
    <property type="project" value="UniProtKB-UniRule"/>
</dbReference>
<comment type="subcellular location">
    <subcellularLocation>
        <location evidence="3">Cytoplasm</location>
    </subcellularLocation>
    <text evidence="3">Associated with two foci at the outer edges of the nucleoid region in young cells, and at four foci within both cell halves in older cells.</text>
</comment>
<keyword evidence="1 3" id="KW-0159">Chromosome partition</keyword>
<dbReference type="GO" id="GO:0005737">
    <property type="term" value="C:cytoplasm"/>
    <property type="evidence" value="ECO:0007669"/>
    <property type="project" value="UniProtKB-SubCell"/>
</dbReference>
<protein>
    <recommendedName>
        <fullName evidence="2 3">Segregation and condensation protein A</fullName>
    </recommendedName>
</protein>
<accession>A0A1R4JRK6</accession>
<dbReference type="GO" id="GO:0051301">
    <property type="term" value="P:cell division"/>
    <property type="evidence" value="ECO:0007669"/>
    <property type="project" value="UniProtKB-KW"/>
</dbReference>
<gene>
    <name evidence="3" type="primary">scpA</name>
    <name evidence="4" type="ORF">FM115_06515</name>
</gene>
<dbReference type="Gene3D" id="6.10.250.2410">
    <property type="match status" value="1"/>
</dbReference>